<feature type="binding site" description="axial binding residue" evidence="12">
    <location>
        <position position="82"/>
    </location>
    <ligand>
        <name>heme</name>
        <dbReference type="ChEBI" id="CHEBI:30413"/>
        <note>ligand shared with second transmembrane subunit</note>
    </ligand>
    <ligandPart>
        <name>Fe</name>
        <dbReference type="ChEBI" id="CHEBI:18248"/>
    </ligandPart>
</feature>
<dbReference type="GO" id="GO:0009055">
    <property type="term" value="F:electron transfer activity"/>
    <property type="evidence" value="ECO:0007669"/>
    <property type="project" value="InterPro"/>
</dbReference>
<comment type="function">
    <text evidence="1">Membrane-anchoring subunit of succinate dehydrogenase (SDH).</text>
</comment>
<dbReference type="EMBL" id="AP014879">
    <property type="protein sequence ID" value="BAV33845.1"/>
    <property type="molecule type" value="Genomic_DNA"/>
</dbReference>
<comment type="subcellular location">
    <subcellularLocation>
        <location evidence="2">Membrane</location>
        <topology evidence="2">Multi-pass membrane protein</topology>
    </subcellularLocation>
</comment>
<keyword evidence="15" id="KW-1185">Reference proteome</keyword>
<dbReference type="AlphaFoldDB" id="A0A1B4XGC0"/>
<evidence type="ECO:0000313" key="14">
    <source>
        <dbReference type="EMBL" id="BAV33845.1"/>
    </source>
</evidence>
<dbReference type="Gene3D" id="1.20.1300.10">
    <property type="entry name" value="Fumarate reductase/succinate dehydrogenase, transmembrane subunit"/>
    <property type="match status" value="1"/>
</dbReference>
<comment type="cofactor">
    <cofactor evidence="12">
        <name>heme</name>
        <dbReference type="ChEBI" id="CHEBI:30413"/>
    </cofactor>
    <text evidence="12">The heme is bound between the two transmembrane subunits.</text>
</comment>
<evidence type="ECO:0000256" key="13">
    <source>
        <dbReference type="SAM" id="Phobius"/>
    </source>
</evidence>
<feature type="transmembrane region" description="Helical" evidence="13">
    <location>
        <begin position="105"/>
        <end position="126"/>
    </location>
</feature>
<gene>
    <name evidence="14" type="ORF">SCL_1540</name>
</gene>
<dbReference type="Proteomes" id="UP000243180">
    <property type="component" value="Chromosome"/>
</dbReference>
<evidence type="ECO:0000256" key="7">
    <source>
        <dbReference type="ARBA" id="ARBA00022723"/>
    </source>
</evidence>
<comment type="subunit">
    <text evidence="11">Part of an enzyme complex containing four subunits: a flavoprotein, an iron-sulfur protein, plus two membrane-anchoring proteins, SdhC and SdhD. The complex can form homotrimers.</text>
</comment>
<keyword evidence="10 13" id="KW-0472">Membrane</keyword>
<evidence type="ECO:0000256" key="2">
    <source>
        <dbReference type="ARBA" id="ARBA00004141"/>
    </source>
</evidence>
<dbReference type="InterPro" id="IPR018495">
    <property type="entry name" value="Succ_DH_cyt_bsu_CS"/>
</dbReference>
<proteinExistence type="inferred from homology"/>
<dbReference type="InParanoid" id="A0A1B4XGC0"/>
<evidence type="ECO:0000256" key="6">
    <source>
        <dbReference type="ARBA" id="ARBA00022692"/>
    </source>
</evidence>
<organism evidence="14 15">
    <name type="scientific">Sulfuricaulis limicola</name>
    <dbReference type="NCBI Taxonomy" id="1620215"/>
    <lineage>
        <taxon>Bacteria</taxon>
        <taxon>Pseudomonadati</taxon>
        <taxon>Pseudomonadota</taxon>
        <taxon>Gammaproteobacteria</taxon>
        <taxon>Acidiferrobacterales</taxon>
        <taxon>Acidiferrobacteraceae</taxon>
        <taxon>Sulfuricaulis</taxon>
    </lineage>
</organism>
<sequence>MGKNKKRPVYLNLLKIRLPVGGILSILHRATGAFLVLLLPFAIYLLDRSLQDPAAFAKISTRLMSLEGRIALLIMVWAFAQHFMSGMRHLLLDIGVGDSKATARLNAWLAFAATGFVVLLTGICLWNA</sequence>
<name>A0A1B4XGC0_9GAMM</name>
<dbReference type="InterPro" id="IPR014314">
    <property type="entry name" value="Succ_DH_cytb556"/>
</dbReference>
<keyword evidence="6 13" id="KW-0812">Transmembrane</keyword>
<dbReference type="FunCoup" id="A0A1B4XGC0">
    <property type="interactions" value="127"/>
</dbReference>
<evidence type="ECO:0000256" key="11">
    <source>
        <dbReference type="ARBA" id="ARBA00025912"/>
    </source>
</evidence>
<comment type="similarity">
    <text evidence="3">Belongs to the cytochrome b560 family.</text>
</comment>
<dbReference type="GO" id="GO:0046872">
    <property type="term" value="F:metal ion binding"/>
    <property type="evidence" value="ECO:0007669"/>
    <property type="project" value="UniProtKB-KW"/>
</dbReference>
<keyword evidence="8 13" id="KW-1133">Transmembrane helix</keyword>
<evidence type="ECO:0000256" key="9">
    <source>
        <dbReference type="ARBA" id="ARBA00023004"/>
    </source>
</evidence>
<dbReference type="SUPFAM" id="SSF81343">
    <property type="entry name" value="Fumarate reductase respiratory complex transmembrane subunits"/>
    <property type="match status" value="1"/>
</dbReference>
<dbReference type="InterPro" id="IPR000701">
    <property type="entry name" value="SuccDH_FuR_B_TM-su"/>
</dbReference>
<evidence type="ECO:0000256" key="3">
    <source>
        <dbReference type="ARBA" id="ARBA00007244"/>
    </source>
</evidence>
<dbReference type="GO" id="GO:0006099">
    <property type="term" value="P:tricarboxylic acid cycle"/>
    <property type="evidence" value="ECO:0007669"/>
    <property type="project" value="InterPro"/>
</dbReference>
<dbReference type="PROSITE" id="PS01000">
    <property type="entry name" value="SDH_CYT_1"/>
    <property type="match status" value="1"/>
</dbReference>
<feature type="transmembrane region" description="Helical" evidence="13">
    <location>
        <begin position="66"/>
        <end position="85"/>
    </location>
</feature>
<keyword evidence="5 12" id="KW-0349">Heme</keyword>
<reference evidence="14 15" key="1">
    <citation type="submission" date="2015-05" db="EMBL/GenBank/DDBJ databases">
        <title>Complete genome sequence of a sulfur-oxidizing gammaproteobacterium strain HA5.</title>
        <authorList>
            <person name="Miura A."/>
            <person name="Kojima H."/>
            <person name="Fukui M."/>
        </authorList>
    </citation>
    <scope>NUCLEOTIDE SEQUENCE [LARGE SCALE GENOMIC DNA]</scope>
    <source>
        <strain evidence="14 15">HA5</strain>
    </source>
</reference>
<dbReference type="NCBIfam" id="TIGR02970">
    <property type="entry name" value="succ_dehyd_cytB"/>
    <property type="match status" value="1"/>
</dbReference>
<dbReference type="CDD" id="cd03499">
    <property type="entry name" value="SQR_TypeC_SdhC"/>
    <property type="match status" value="1"/>
</dbReference>
<evidence type="ECO:0000256" key="4">
    <source>
        <dbReference type="ARBA" id="ARBA00020076"/>
    </source>
</evidence>
<evidence type="ECO:0000256" key="12">
    <source>
        <dbReference type="PIRSR" id="PIRSR000178-1"/>
    </source>
</evidence>
<protein>
    <recommendedName>
        <fullName evidence="4">Succinate dehydrogenase cytochrome b556 subunit</fullName>
    </recommendedName>
</protein>
<accession>A0A1B4XGC0</accession>
<dbReference type="InterPro" id="IPR034804">
    <property type="entry name" value="SQR/QFR_C/D"/>
</dbReference>
<evidence type="ECO:0000256" key="10">
    <source>
        <dbReference type="ARBA" id="ARBA00023136"/>
    </source>
</evidence>
<keyword evidence="7 12" id="KW-0479">Metal-binding</keyword>
<keyword evidence="9 12" id="KW-0408">Iron</keyword>
<dbReference type="Pfam" id="PF01127">
    <property type="entry name" value="Sdh_cyt"/>
    <property type="match status" value="1"/>
</dbReference>
<dbReference type="GO" id="GO:0016020">
    <property type="term" value="C:membrane"/>
    <property type="evidence" value="ECO:0007669"/>
    <property type="project" value="UniProtKB-SubCell"/>
</dbReference>
<dbReference type="PIRSF" id="PIRSF000178">
    <property type="entry name" value="SDH_cyt_b560"/>
    <property type="match status" value="1"/>
</dbReference>
<dbReference type="KEGG" id="slim:SCL_1540"/>
<feature type="transmembrane region" description="Helical" evidence="13">
    <location>
        <begin position="20"/>
        <end position="46"/>
    </location>
</feature>
<evidence type="ECO:0000256" key="5">
    <source>
        <dbReference type="ARBA" id="ARBA00022617"/>
    </source>
</evidence>
<evidence type="ECO:0000256" key="8">
    <source>
        <dbReference type="ARBA" id="ARBA00022989"/>
    </source>
</evidence>
<evidence type="ECO:0000313" key="15">
    <source>
        <dbReference type="Proteomes" id="UP000243180"/>
    </source>
</evidence>
<evidence type="ECO:0000256" key="1">
    <source>
        <dbReference type="ARBA" id="ARBA00004050"/>
    </source>
</evidence>